<gene>
    <name evidence="4" type="ORF">B2J93_4735</name>
</gene>
<dbReference type="PANTHER" id="PTHR35910">
    <property type="entry name" value="2EXR DOMAIN-CONTAINING PROTEIN"/>
    <property type="match status" value="1"/>
</dbReference>
<organism evidence="4 5">
    <name type="scientific">Diplocarpon coronariae</name>
    <dbReference type="NCBI Taxonomy" id="2795749"/>
    <lineage>
        <taxon>Eukaryota</taxon>
        <taxon>Fungi</taxon>
        <taxon>Dikarya</taxon>
        <taxon>Ascomycota</taxon>
        <taxon>Pezizomycotina</taxon>
        <taxon>Leotiomycetes</taxon>
        <taxon>Helotiales</taxon>
        <taxon>Drepanopezizaceae</taxon>
        <taxon>Diplocarpon</taxon>
    </lineage>
</organism>
<evidence type="ECO:0000313" key="4">
    <source>
        <dbReference type="EMBL" id="OWP01885.1"/>
    </source>
</evidence>
<keyword evidence="5" id="KW-1185">Reference proteome</keyword>
<evidence type="ECO:0000259" key="3">
    <source>
        <dbReference type="Pfam" id="PF20150"/>
    </source>
</evidence>
<dbReference type="Proteomes" id="UP000242519">
    <property type="component" value="Unassembled WGS sequence"/>
</dbReference>
<dbReference type="PANTHER" id="PTHR35910:SF6">
    <property type="entry name" value="2EXR DOMAIN-CONTAINING PROTEIN"/>
    <property type="match status" value="1"/>
</dbReference>
<feature type="region of interest" description="Disordered" evidence="2">
    <location>
        <begin position="341"/>
        <end position="385"/>
    </location>
</feature>
<dbReference type="AlphaFoldDB" id="A0A218Z3R4"/>
<dbReference type="InterPro" id="IPR045518">
    <property type="entry name" value="2EXR"/>
</dbReference>
<keyword evidence="1" id="KW-0175">Coiled coil</keyword>
<name>A0A218Z3R4_9HELO</name>
<feature type="domain" description="2EXR" evidence="3">
    <location>
        <begin position="21"/>
        <end position="137"/>
    </location>
</feature>
<evidence type="ECO:0000313" key="5">
    <source>
        <dbReference type="Proteomes" id="UP000242519"/>
    </source>
</evidence>
<protein>
    <recommendedName>
        <fullName evidence="3">2EXR domain-containing protein</fullName>
    </recommendedName>
</protein>
<dbReference type="EMBL" id="MZNU01000257">
    <property type="protein sequence ID" value="OWP01885.1"/>
    <property type="molecule type" value="Genomic_DNA"/>
</dbReference>
<proteinExistence type="predicted"/>
<dbReference type="OrthoDB" id="3473305at2759"/>
<sequence>MDPKVTQMNPSPVAPDRAQIFSLFPLLPPELRAHIWVLCLQQTPRIVKWTRKVNRNVFESTGKRSTSVVFELCREARRVAMVYGGYLDLGSGLQSNDESLDSSEGEGISRVDSQDQGQYQELVTKGRHVWFSPVVDYLIFDPLWTDLIPRITHAHAQNFQARADPLDSLALFPGLALQDVRNIMVHPNYTDERKKPLARLERFAALERILVAADEKSVGAQSKFMMGTVHDLRMYFRADVGRRLLGFKSPYIAVGCLGRERARARTMGLGLGRGEGEGEGDGDRRELVAVFDSVEEMKRQLENLRGEEWRFTQEMKNERGASKLKMKLNFCKRDGREVSVLPGYGDGDRKSGEKKEKEKGAEKKMENDQQNEEDGKTDELPSYEEAAGDLAARVASLSLS</sequence>
<feature type="compositionally biased region" description="Basic and acidic residues" evidence="2">
    <location>
        <begin position="346"/>
        <end position="379"/>
    </location>
</feature>
<reference evidence="4 5" key="1">
    <citation type="submission" date="2017-04" db="EMBL/GenBank/DDBJ databases">
        <title>Draft genome sequence of Marssonina coronaria NL1: causal agent of apple blotch.</title>
        <authorList>
            <person name="Cheng Q."/>
        </authorList>
    </citation>
    <scope>NUCLEOTIDE SEQUENCE [LARGE SCALE GENOMIC DNA]</scope>
    <source>
        <strain evidence="4 5">NL1</strain>
    </source>
</reference>
<evidence type="ECO:0000256" key="1">
    <source>
        <dbReference type="SAM" id="Coils"/>
    </source>
</evidence>
<dbReference type="InParanoid" id="A0A218Z3R4"/>
<feature type="coiled-coil region" evidence="1">
    <location>
        <begin position="287"/>
        <end position="314"/>
    </location>
</feature>
<evidence type="ECO:0000256" key="2">
    <source>
        <dbReference type="SAM" id="MobiDB-lite"/>
    </source>
</evidence>
<accession>A0A218Z3R4</accession>
<dbReference type="Pfam" id="PF20150">
    <property type="entry name" value="2EXR"/>
    <property type="match status" value="1"/>
</dbReference>
<comment type="caution">
    <text evidence="4">The sequence shown here is derived from an EMBL/GenBank/DDBJ whole genome shotgun (WGS) entry which is preliminary data.</text>
</comment>